<organism evidence="3 4">
    <name type="scientific">Nocardioides panacisoli</name>
    <dbReference type="NCBI Taxonomy" id="627624"/>
    <lineage>
        <taxon>Bacteria</taxon>
        <taxon>Bacillati</taxon>
        <taxon>Actinomycetota</taxon>
        <taxon>Actinomycetes</taxon>
        <taxon>Propionibacteriales</taxon>
        <taxon>Nocardioidaceae</taxon>
        <taxon>Nocardioides</taxon>
    </lineage>
</organism>
<reference evidence="4" key="1">
    <citation type="journal article" date="2019" name="Int. J. Syst. Evol. Microbiol.">
        <title>The Global Catalogue of Microorganisms (GCM) 10K type strain sequencing project: providing services to taxonomists for standard genome sequencing and annotation.</title>
        <authorList>
            <consortium name="The Broad Institute Genomics Platform"/>
            <consortium name="The Broad Institute Genome Sequencing Center for Infectious Disease"/>
            <person name="Wu L."/>
            <person name="Ma J."/>
        </authorList>
    </citation>
    <scope>NUCLEOTIDE SEQUENCE [LARGE SCALE GENOMIC DNA]</scope>
    <source>
        <strain evidence="4">JCM 16953</strain>
    </source>
</reference>
<dbReference type="EMBL" id="BAABAH010000002">
    <property type="protein sequence ID" value="GAA3807934.1"/>
    <property type="molecule type" value="Genomic_DNA"/>
</dbReference>
<evidence type="ECO:0000256" key="2">
    <source>
        <dbReference type="SAM" id="Phobius"/>
    </source>
</evidence>
<accession>A0ABP7HZ62</accession>
<dbReference type="InterPro" id="IPR050834">
    <property type="entry name" value="Glycosyltransf_2"/>
</dbReference>
<evidence type="ECO:0000313" key="3">
    <source>
        <dbReference type="EMBL" id="GAA3807934.1"/>
    </source>
</evidence>
<keyword evidence="2" id="KW-0472">Membrane</keyword>
<feature type="transmembrane region" description="Helical" evidence="2">
    <location>
        <begin position="398"/>
        <end position="417"/>
    </location>
</feature>
<evidence type="ECO:0008006" key="5">
    <source>
        <dbReference type="Google" id="ProtNLM"/>
    </source>
</evidence>
<dbReference type="SUPFAM" id="SSF53448">
    <property type="entry name" value="Nucleotide-diphospho-sugar transferases"/>
    <property type="match status" value="1"/>
</dbReference>
<proteinExistence type="predicted"/>
<dbReference type="RefSeq" id="WP_344772654.1">
    <property type="nucleotide sequence ID" value="NZ_BAABAH010000002.1"/>
</dbReference>
<evidence type="ECO:0000256" key="1">
    <source>
        <dbReference type="SAM" id="MobiDB-lite"/>
    </source>
</evidence>
<keyword evidence="2" id="KW-1133">Transmembrane helix</keyword>
<dbReference type="Pfam" id="PF13641">
    <property type="entry name" value="Glyco_tranf_2_3"/>
    <property type="match status" value="1"/>
</dbReference>
<feature type="transmembrane region" description="Helical" evidence="2">
    <location>
        <begin position="723"/>
        <end position="747"/>
    </location>
</feature>
<feature type="transmembrane region" description="Helical" evidence="2">
    <location>
        <begin position="508"/>
        <end position="527"/>
    </location>
</feature>
<dbReference type="Proteomes" id="UP001501821">
    <property type="component" value="Unassembled WGS sequence"/>
</dbReference>
<feature type="transmembrane region" description="Helical" evidence="2">
    <location>
        <begin position="690"/>
        <end position="711"/>
    </location>
</feature>
<dbReference type="PANTHER" id="PTHR43685">
    <property type="entry name" value="GLYCOSYLTRANSFERASE"/>
    <property type="match status" value="1"/>
</dbReference>
<keyword evidence="4" id="KW-1185">Reference proteome</keyword>
<comment type="caution">
    <text evidence="3">The sequence shown here is derived from an EMBL/GenBank/DDBJ whole genome shotgun (WGS) entry which is preliminary data.</text>
</comment>
<keyword evidence="2" id="KW-0812">Transmembrane</keyword>
<dbReference type="Gene3D" id="3.90.550.10">
    <property type="entry name" value="Spore Coat Polysaccharide Biosynthesis Protein SpsA, Chain A"/>
    <property type="match status" value="1"/>
</dbReference>
<feature type="transmembrane region" description="Helical" evidence="2">
    <location>
        <begin position="568"/>
        <end position="595"/>
    </location>
</feature>
<dbReference type="PANTHER" id="PTHR43685:SF3">
    <property type="entry name" value="SLR2126 PROTEIN"/>
    <property type="match status" value="1"/>
</dbReference>
<feature type="transmembrane region" description="Helical" evidence="2">
    <location>
        <begin position="666"/>
        <end position="683"/>
    </location>
</feature>
<feature type="transmembrane region" description="Helical" evidence="2">
    <location>
        <begin position="461"/>
        <end position="487"/>
    </location>
</feature>
<name>A0ABP7HZ62_9ACTN</name>
<feature type="transmembrane region" description="Helical" evidence="2">
    <location>
        <begin position="759"/>
        <end position="780"/>
    </location>
</feature>
<evidence type="ECO:0000313" key="4">
    <source>
        <dbReference type="Proteomes" id="UP001501821"/>
    </source>
</evidence>
<feature type="transmembrane region" description="Helical" evidence="2">
    <location>
        <begin position="924"/>
        <end position="943"/>
    </location>
</feature>
<protein>
    <recommendedName>
        <fullName evidence="5">Glycosyltransferase family 2 protein</fullName>
    </recommendedName>
</protein>
<feature type="transmembrane region" description="Helical" evidence="2">
    <location>
        <begin position="607"/>
        <end position="628"/>
    </location>
</feature>
<sequence length="956" mass="100775">MPAVVVVLVTHDGAAWLPAVLEGIRAQTTPVAGVVAVDTGSLDDSAELVETLAPFVPTTVLRADAATSFPQAVARAVEHVEQAGTHPDWLWLLHDDSNPDPAALTELLAVSGQRPEAEILGPKLREWPSLRRLLELGVTISGTGRRETGLERGEYDQGQHEDVREVFAVNTAGMLVRPAALSALGGLDENLPMFGNDLDLGWRAAAAGKTTLIVPKAVVFHAEAAHRGVRRTALTGRHTHYQERRAALYTLLANGRGRWLPFQVVRLALGTLLRILGFLVVRSPGEALDELAALLSVYAHPGQVLAARRTRAAMFRDGGDTDRVRRLLAPWWLPYRHGLDFVSDVAAALTNQAADVAERRREAAAARDPNPPVARHRDEEDEALADTGIAVRFLTNPVAVAVAVIVLVLVAGARGAFGDVVGGALSPSPSGAGDWWRLHLETDHPIGFGTSVPAPPYVLPLALLASLLGPTTTMSALLVLSAPLALWGAWRFLRVVGRLMSTYGAPRWLLLWGSTTYALVPLVAGAFEGGRWGIVAASALLPWVAHAALGFAEPEASRRQRAGWRVGLLLALLTAVTPTAWWLFLALGVVVLVAGNRVVPGAARDRTVWGPPALALGIPLVLLLPWWLPLALDGAFVGSLLDVGRWPTDPTTGPELVLGRLGDLGAPWWAGLVLPALALVALVPRATRIGVVVCWLVAAVAALVAVPLGLVDVDLTGVAGQQLGLGPVLLVLHGAWISAIVIAGVALRDVSLSRPATAGVVAAGLVGLLAPAVGLVWFAGWGGSDLADEPDSGIPAHMTEDAELGLANGILVIRGSIEDGLTYDVVRDDGPTVGEDEIAALTDEDSDVTGLLTVLATAPSADAVEQLRERGVKYVVQPAPADGDVASRLDATPGLERASADDRSTRAWELTKPPPADAVDGSLTGWRLVLVGAQLVVIVFVVVQCLPTIRRRRADV</sequence>
<dbReference type="InterPro" id="IPR029044">
    <property type="entry name" value="Nucleotide-diphossugar_trans"/>
</dbReference>
<gene>
    <name evidence="3" type="ORF">GCM10022242_08640</name>
</gene>
<feature type="region of interest" description="Disordered" evidence="1">
    <location>
        <begin position="885"/>
        <end position="913"/>
    </location>
</feature>